<comment type="caution">
    <text evidence="2">The sequence shown here is derived from an EMBL/GenBank/DDBJ whole genome shotgun (WGS) entry which is preliminary data.</text>
</comment>
<protein>
    <submittedName>
        <fullName evidence="2">Uncharacterized protein</fullName>
    </submittedName>
</protein>
<feature type="region of interest" description="Disordered" evidence="1">
    <location>
        <begin position="204"/>
        <end position="225"/>
    </location>
</feature>
<dbReference type="EMBL" id="CAXLJM020000093">
    <property type="protein sequence ID" value="CAL8132708.1"/>
    <property type="molecule type" value="Genomic_DNA"/>
</dbReference>
<evidence type="ECO:0000256" key="1">
    <source>
        <dbReference type="SAM" id="MobiDB-lite"/>
    </source>
</evidence>
<sequence length="308" mass="34250">MTCFKAKPSQIPLSFQRRIPNPPLLEEWILAEQSENILKKNDLFQSQPKPNSTVLPKKDTQPSTSGGVDTGRAEVKTKPEFYKKGSSSSTKGNSSSKRNSREKSETSPKKKKMVFTAAATFQSVPESPKKKGKKSKKMCVTRSPSPNIRVDSVVSLATEKESSPEKEVEIIEEEKETTSTSVLNENRIPTLTLVVTITDVKSVTPTQEQDDDENVESNLPHDIDDEDRWSFNSISTEKMEEEVEASQLLLSFENDDSVASVFLTPDNMQELPNGFVGVNTVVYKLCISGDVQSNMEYVLQPDDGEMSC</sequence>
<feature type="compositionally biased region" description="Basic and acidic residues" evidence="1">
    <location>
        <begin position="99"/>
        <end position="108"/>
    </location>
</feature>
<feature type="compositionally biased region" description="Low complexity" evidence="1">
    <location>
        <begin position="84"/>
        <end position="97"/>
    </location>
</feature>
<name>A0ABP1RPS3_9HEXA</name>
<keyword evidence="3" id="KW-1185">Reference proteome</keyword>
<dbReference type="Proteomes" id="UP001642540">
    <property type="component" value="Unassembled WGS sequence"/>
</dbReference>
<evidence type="ECO:0000313" key="2">
    <source>
        <dbReference type="EMBL" id="CAL8132708.1"/>
    </source>
</evidence>
<feature type="region of interest" description="Disordered" evidence="1">
    <location>
        <begin position="40"/>
        <end position="174"/>
    </location>
</feature>
<reference evidence="2 3" key="1">
    <citation type="submission" date="2024-08" db="EMBL/GenBank/DDBJ databases">
        <authorList>
            <person name="Cucini C."/>
            <person name="Frati F."/>
        </authorList>
    </citation>
    <scope>NUCLEOTIDE SEQUENCE [LARGE SCALE GENOMIC DNA]</scope>
</reference>
<accession>A0ABP1RPS3</accession>
<organism evidence="2 3">
    <name type="scientific">Orchesella dallaii</name>
    <dbReference type="NCBI Taxonomy" id="48710"/>
    <lineage>
        <taxon>Eukaryota</taxon>
        <taxon>Metazoa</taxon>
        <taxon>Ecdysozoa</taxon>
        <taxon>Arthropoda</taxon>
        <taxon>Hexapoda</taxon>
        <taxon>Collembola</taxon>
        <taxon>Entomobryomorpha</taxon>
        <taxon>Entomobryoidea</taxon>
        <taxon>Orchesellidae</taxon>
        <taxon>Orchesellinae</taxon>
        <taxon>Orchesella</taxon>
    </lineage>
</organism>
<gene>
    <name evidence="2" type="ORF">ODALV1_LOCUS24723</name>
</gene>
<proteinExistence type="predicted"/>
<feature type="compositionally biased region" description="Basic and acidic residues" evidence="1">
    <location>
        <begin position="71"/>
        <end position="83"/>
    </location>
</feature>
<evidence type="ECO:0000313" key="3">
    <source>
        <dbReference type="Proteomes" id="UP001642540"/>
    </source>
</evidence>
<feature type="compositionally biased region" description="Basic residues" evidence="1">
    <location>
        <begin position="130"/>
        <end position="139"/>
    </location>
</feature>
<feature type="compositionally biased region" description="Polar residues" evidence="1">
    <location>
        <begin position="43"/>
        <end position="54"/>
    </location>
</feature>
<feature type="compositionally biased region" description="Basic and acidic residues" evidence="1">
    <location>
        <begin position="158"/>
        <end position="169"/>
    </location>
</feature>